<dbReference type="InterPro" id="IPR019223">
    <property type="entry name" value="DUF2147"/>
</dbReference>
<dbReference type="AlphaFoldDB" id="A0A369Q017"/>
<dbReference type="Proteomes" id="UP000253961">
    <property type="component" value="Unassembled WGS sequence"/>
</dbReference>
<dbReference type="PANTHER" id="PTHR36919:SF2">
    <property type="entry name" value="BLL6627 PROTEIN"/>
    <property type="match status" value="1"/>
</dbReference>
<evidence type="ECO:0000313" key="3">
    <source>
        <dbReference type="EMBL" id="RDC55668.1"/>
    </source>
</evidence>
<feature type="domain" description="DUF2147" evidence="2">
    <location>
        <begin position="29"/>
        <end position="142"/>
    </location>
</feature>
<protein>
    <submittedName>
        <fullName evidence="3">DUF2147 domain-containing protein</fullName>
    </submittedName>
</protein>
<dbReference type="EMBL" id="QPKV01000006">
    <property type="protein sequence ID" value="RDC55668.1"/>
    <property type="molecule type" value="Genomic_DNA"/>
</dbReference>
<proteinExistence type="predicted"/>
<evidence type="ECO:0000259" key="2">
    <source>
        <dbReference type="Pfam" id="PF09917"/>
    </source>
</evidence>
<gene>
    <name evidence="3" type="ORF">DU508_15455</name>
</gene>
<reference evidence="3 4" key="1">
    <citation type="submission" date="2018-07" db="EMBL/GenBank/DDBJ databases">
        <title>Pedobacter sp. nov., isolated from soil.</title>
        <authorList>
            <person name="Zhou L.Y."/>
            <person name="Du Z.J."/>
        </authorList>
    </citation>
    <scope>NUCLEOTIDE SEQUENCE [LARGE SCALE GENOMIC DNA]</scope>
    <source>
        <strain evidence="3 4">JDX94</strain>
    </source>
</reference>
<organism evidence="3 4">
    <name type="scientific">Pedobacter chinensis</name>
    <dbReference type="NCBI Taxonomy" id="2282421"/>
    <lineage>
        <taxon>Bacteria</taxon>
        <taxon>Pseudomonadati</taxon>
        <taxon>Bacteroidota</taxon>
        <taxon>Sphingobacteriia</taxon>
        <taxon>Sphingobacteriales</taxon>
        <taxon>Sphingobacteriaceae</taxon>
        <taxon>Pedobacter</taxon>
    </lineage>
</organism>
<dbReference type="OrthoDB" id="9814399at2"/>
<dbReference type="RefSeq" id="WP_115403705.1">
    <property type="nucleotide sequence ID" value="NZ_QPKV01000006.1"/>
</dbReference>
<keyword evidence="4" id="KW-1185">Reference proteome</keyword>
<keyword evidence="1" id="KW-0732">Signal</keyword>
<evidence type="ECO:0000313" key="4">
    <source>
        <dbReference type="Proteomes" id="UP000253961"/>
    </source>
</evidence>
<sequence length="144" mass="16378">MKKLLFVATMLLVSVATFAQKLSPDQIVGVWQCEDYKIEFYKSGNTYSAKLLWSKSMFETDGKTPKKDSKNPDEKLKNRSIEGITHITGLTYKNGEYIDAKLYSVDDGNTYSLKGVLKDANNLETRGYKGIPMLGKTYKWTRVK</sequence>
<feature type="signal peptide" evidence="1">
    <location>
        <begin position="1"/>
        <end position="19"/>
    </location>
</feature>
<feature type="chain" id="PRO_5016562717" evidence="1">
    <location>
        <begin position="20"/>
        <end position="144"/>
    </location>
</feature>
<evidence type="ECO:0000256" key="1">
    <source>
        <dbReference type="SAM" id="SignalP"/>
    </source>
</evidence>
<dbReference type="Pfam" id="PF09917">
    <property type="entry name" value="DUF2147"/>
    <property type="match status" value="1"/>
</dbReference>
<dbReference type="PANTHER" id="PTHR36919">
    <property type="entry name" value="BLR1215 PROTEIN"/>
    <property type="match status" value="1"/>
</dbReference>
<comment type="caution">
    <text evidence="3">The sequence shown here is derived from an EMBL/GenBank/DDBJ whole genome shotgun (WGS) entry which is preliminary data.</text>
</comment>
<name>A0A369Q017_9SPHI</name>
<dbReference type="Gene3D" id="2.40.128.520">
    <property type="match status" value="1"/>
</dbReference>
<accession>A0A369Q017</accession>